<dbReference type="PRINTS" id="PR00081">
    <property type="entry name" value="GDHRDH"/>
</dbReference>
<organism evidence="3 4">
    <name type="scientific">Cohnella fermenti</name>
    <dbReference type="NCBI Taxonomy" id="2565925"/>
    <lineage>
        <taxon>Bacteria</taxon>
        <taxon>Bacillati</taxon>
        <taxon>Bacillota</taxon>
        <taxon>Bacilli</taxon>
        <taxon>Bacillales</taxon>
        <taxon>Paenibacillaceae</taxon>
        <taxon>Cohnella</taxon>
    </lineage>
</organism>
<dbReference type="PROSITE" id="PS00061">
    <property type="entry name" value="ADH_SHORT"/>
    <property type="match status" value="1"/>
</dbReference>
<gene>
    <name evidence="3" type="ORF">E6C55_00500</name>
</gene>
<dbReference type="AlphaFoldDB" id="A0A4S4C8X8"/>
<evidence type="ECO:0000256" key="2">
    <source>
        <dbReference type="ARBA" id="ARBA00023002"/>
    </source>
</evidence>
<comment type="caution">
    <text evidence="3">The sequence shown here is derived from an EMBL/GenBank/DDBJ whole genome shotgun (WGS) entry which is preliminary data.</text>
</comment>
<dbReference type="OrthoDB" id="112317at2"/>
<name>A0A4S4C8X8_9BACL</name>
<reference evidence="3 4" key="1">
    <citation type="submission" date="2019-04" db="EMBL/GenBank/DDBJ databases">
        <title>Cohnella sp. nov. isolated from preserved vegetables.</title>
        <authorList>
            <person name="Lin S.-Y."/>
            <person name="Hung M.-H."/>
            <person name="Young C.-C."/>
        </authorList>
    </citation>
    <scope>NUCLEOTIDE SEQUENCE [LARGE SCALE GENOMIC DNA]</scope>
    <source>
        <strain evidence="3 4">CC-MHH1044</strain>
    </source>
</reference>
<dbReference type="InterPro" id="IPR002347">
    <property type="entry name" value="SDR_fam"/>
</dbReference>
<dbReference type="NCBIfam" id="NF005559">
    <property type="entry name" value="PRK07231.1"/>
    <property type="match status" value="1"/>
</dbReference>
<dbReference type="InterPro" id="IPR036291">
    <property type="entry name" value="NAD(P)-bd_dom_sf"/>
</dbReference>
<evidence type="ECO:0000313" key="4">
    <source>
        <dbReference type="Proteomes" id="UP000310636"/>
    </source>
</evidence>
<accession>A0A4S4C8X8</accession>
<keyword evidence="4" id="KW-1185">Reference proteome</keyword>
<dbReference type="GO" id="GO:0006633">
    <property type="term" value="P:fatty acid biosynthetic process"/>
    <property type="evidence" value="ECO:0007669"/>
    <property type="project" value="TreeGrafter"/>
</dbReference>
<protein>
    <submittedName>
        <fullName evidence="3">SDR family oxidoreductase</fullName>
    </submittedName>
</protein>
<evidence type="ECO:0000313" key="3">
    <source>
        <dbReference type="EMBL" id="THF84499.1"/>
    </source>
</evidence>
<dbReference type="Proteomes" id="UP000310636">
    <property type="component" value="Unassembled WGS sequence"/>
</dbReference>
<dbReference type="PRINTS" id="PR00080">
    <property type="entry name" value="SDRFAMILY"/>
</dbReference>
<comment type="similarity">
    <text evidence="1">Belongs to the short-chain dehydrogenases/reductases (SDR) family.</text>
</comment>
<proteinExistence type="inferred from homology"/>
<dbReference type="EMBL" id="SSOB01000001">
    <property type="protein sequence ID" value="THF84499.1"/>
    <property type="molecule type" value="Genomic_DNA"/>
</dbReference>
<sequence>MPCIQHTSKGLIRHALASKRAWTESRSRSTRLRAETTNGRVTMYMRRFAGLTALVTGAGQGIGLAIAERFAAEGAHVLLADINESAIGEAEKKLRNAGYSASGYLLDVSNPDEVDEVVDRIIREREAIHILVNNAGIASEEPFVAISDDRWRRMIDVNLNGMFYVAQRVSRCMVRQGKGTIVNMASTNGLVGEAGYAHYNASKGGVVLLTKTMAIELGRSGIRVNAVCPGYIVTPLSASIDNDEIVGRYVERFIPLGRTGKPEDVAGVFAFLASDDAAFITGECIVVDGGQLAF</sequence>
<dbReference type="FunFam" id="3.40.50.720:FF:000084">
    <property type="entry name" value="Short-chain dehydrogenase reductase"/>
    <property type="match status" value="1"/>
</dbReference>
<dbReference type="NCBIfam" id="NF009466">
    <property type="entry name" value="PRK12826.1-2"/>
    <property type="match status" value="1"/>
</dbReference>
<dbReference type="InterPro" id="IPR020904">
    <property type="entry name" value="Sc_DH/Rdtase_CS"/>
</dbReference>
<dbReference type="GO" id="GO:0008206">
    <property type="term" value="P:bile acid metabolic process"/>
    <property type="evidence" value="ECO:0007669"/>
    <property type="project" value="UniProtKB-ARBA"/>
</dbReference>
<dbReference type="GO" id="GO:0048038">
    <property type="term" value="F:quinone binding"/>
    <property type="evidence" value="ECO:0007669"/>
    <property type="project" value="TreeGrafter"/>
</dbReference>
<keyword evidence="2" id="KW-0560">Oxidoreductase</keyword>
<dbReference type="GO" id="GO:0016616">
    <property type="term" value="F:oxidoreductase activity, acting on the CH-OH group of donors, NAD or NADP as acceptor"/>
    <property type="evidence" value="ECO:0007669"/>
    <property type="project" value="TreeGrafter"/>
</dbReference>
<dbReference type="Pfam" id="PF13561">
    <property type="entry name" value="adh_short_C2"/>
    <property type="match status" value="1"/>
</dbReference>
<dbReference type="SUPFAM" id="SSF51735">
    <property type="entry name" value="NAD(P)-binding Rossmann-fold domains"/>
    <property type="match status" value="1"/>
</dbReference>
<dbReference type="Gene3D" id="3.40.50.720">
    <property type="entry name" value="NAD(P)-binding Rossmann-like Domain"/>
    <property type="match status" value="1"/>
</dbReference>
<evidence type="ECO:0000256" key="1">
    <source>
        <dbReference type="ARBA" id="ARBA00006484"/>
    </source>
</evidence>
<dbReference type="PANTHER" id="PTHR42760">
    <property type="entry name" value="SHORT-CHAIN DEHYDROGENASES/REDUCTASES FAMILY MEMBER"/>
    <property type="match status" value="1"/>
</dbReference>
<dbReference type="PANTHER" id="PTHR42760:SF83">
    <property type="entry name" value="(3R)-3-HYDROXYACYL-COA DEHYDROGENASE"/>
    <property type="match status" value="1"/>
</dbReference>